<dbReference type="EMBL" id="CM007648">
    <property type="protein sequence ID" value="ONM22352.1"/>
    <property type="molecule type" value="Genomic_DNA"/>
</dbReference>
<organism evidence="1">
    <name type="scientific">Zea mays</name>
    <name type="common">Maize</name>
    <dbReference type="NCBI Taxonomy" id="4577"/>
    <lineage>
        <taxon>Eukaryota</taxon>
        <taxon>Viridiplantae</taxon>
        <taxon>Streptophyta</taxon>
        <taxon>Embryophyta</taxon>
        <taxon>Tracheophyta</taxon>
        <taxon>Spermatophyta</taxon>
        <taxon>Magnoliopsida</taxon>
        <taxon>Liliopsida</taxon>
        <taxon>Poales</taxon>
        <taxon>Poaceae</taxon>
        <taxon>PACMAD clade</taxon>
        <taxon>Panicoideae</taxon>
        <taxon>Andropogonodae</taxon>
        <taxon>Andropogoneae</taxon>
        <taxon>Tripsacinae</taxon>
        <taxon>Zea</taxon>
    </lineage>
</organism>
<name>A0A1D6ERI8_MAIZE</name>
<proteinExistence type="predicted"/>
<sequence>MNRELDHLLTFFKLMLTTRRRLDSTEHY</sequence>
<gene>
    <name evidence="1" type="ORF">ZEAMMB73_Zm00001d005914</name>
</gene>
<protein>
    <submittedName>
        <fullName evidence="1">Uncharacterized protein</fullName>
    </submittedName>
</protein>
<evidence type="ECO:0000313" key="1">
    <source>
        <dbReference type="EMBL" id="ONM22352.1"/>
    </source>
</evidence>
<dbReference type="InParanoid" id="A0A1D6ERI8"/>
<reference evidence="1" key="1">
    <citation type="submission" date="2015-12" db="EMBL/GenBank/DDBJ databases">
        <title>Update maize B73 reference genome by single molecule sequencing technologies.</title>
        <authorList>
            <consortium name="Maize Genome Sequencing Project"/>
            <person name="Ware D."/>
        </authorList>
    </citation>
    <scope>NUCLEOTIDE SEQUENCE [LARGE SCALE GENOMIC DNA]</scope>
    <source>
        <tissue evidence="1">Seedling</tissue>
    </source>
</reference>
<dbReference type="AlphaFoldDB" id="A0A1D6ERI8"/>
<accession>A0A1D6ERI8</accession>